<name>A0A4Q5N0T4_9MICO</name>
<dbReference type="RefSeq" id="WP_130104040.1">
    <property type="nucleotide sequence ID" value="NZ_SDWW01000061.1"/>
</dbReference>
<dbReference type="EC" id="4.3.1.12" evidence="1"/>
<evidence type="ECO:0000313" key="2">
    <source>
        <dbReference type="Proteomes" id="UP000293764"/>
    </source>
</evidence>
<keyword evidence="1" id="KW-0456">Lyase</keyword>
<dbReference type="EMBL" id="SDWW01000061">
    <property type="protein sequence ID" value="RYV49621.1"/>
    <property type="molecule type" value="Genomic_DNA"/>
</dbReference>
<dbReference type="InterPro" id="IPR003462">
    <property type="entry name" value="ODC_Mu_crystall"/>
</dbReference>
<dbReference type="InterPro" id="IPR023401">
    <property type="entry name" value="ODC_N"/>
</dbReference>
<dbReference type="SUPFAM" id="SSF51735">
    <property type="entry name" value="NAD(P)-binding Rossmann-fold domains"/>
    <property type="match status" value="1"/>
</dbReference>
<dbReference type="PANTHER" id="PTHR13812:SF19">
    <property type="entry name" value="KETIMINE REDUCTASE MU-CRYSTALLIN"/>
    <property type="match status" value="1"/>
</dbReference>
<keyword evidence="2" id="KW-1185">Reference proteome</keyword>
<dbReference type="Proteomes" id="UP000293764">
    <property type="component" value="Unassembled WGS sequence"/>
</dbReference>
<proteinExistence type="predicted"/>
<dbReference type="GO" id="GO:0008473">
    <property type="term" value="F:ornithine cyclodeaminase activity"/>
    <property type="evidence" value="ECO:0007669"/>
    <property type="project" value="UniProtKB-EC"/>
</dbReference>
<accession>A0A4Q5N0T4</accession>
<dbReference type="Gene3D" id="3.30.1780.10">
    <property type="entry name" value="ornithine cyclodeaminase, domain 1"/>
    <property type="match status" value="1"/>
</dbReference>
<evidence type="ECO:0000313" key="1">
    <source>
        <dbReference type="EMBL" id="RYV49621.1"/>
    </source>
</evidence>
<protein>
    <submittedName>
        <fullName evidence="1">Ornithine cyclodeaminase</fullName>
        <ecNumber evidence="1">4.3.1.12</ecNumber>
    </submittedName>
</protein>
<dbReference type="AlphaFoldDB" id="A0A4Q5N0T4"/>
<comment type="caution">
    <text evidence="1">The sequence shown here is derived from an EMBL/GenBank/DDBJ whole genome shotgun (WGS) entry which is preliminary data.</text>
</comment>
<gene>
    <name evidence="1" type="ORF">EUA98_17800</name>
</gene>
<dbReference type="InterPro" id="IPR036291">
    <property type="entry name" value="NAD(P)-bd_dom_sf"/>
</dbReference>
<dbReference type="NCBIfam" id="NF004848">
    <property type="entry name" value="PRK06199.1"/>
    <property type="match status" value="1"/>
</dbReference>
<dbReference type="GO" id="GO:0005737">
    <property type="term" value="C:cytoplasm"/>
    <property type="evidence" value="ECO:0007669"/>
    <property type="project" value="TreeGrafter"/>
</dbReference>
<dbReference type="Pfam" id="PF02423">
    <property type="entry name" value="OCD_Mu_crystall"/>
    <property type="match status" value="1"/>
</dbReference>
<dbReference type="PANTHER" id="PTHR13812">
    <property type="entry name" value="KETIMINE REDUCTASE MU-CRYSTALLIN"/>
    <property type="match status" value="1"/>
</dbReference>
<organism evidence="1 2">
    <name type="scientific">Pengzhenrongella frigida</name>
    <dbReference type="NCBI Taxonomy" id="1259133"/>
    <lineage>
        <taxon>Bacteria</taxon>
        <taxon>Bacillati</taxon>
        <taxon>Actinomycetota</taxon>
        <taxon>Actinomycetes</taxon>
        <taxon>Micrococcales</taxon>
        <taxon>Pengzhenrongella</taxon>
    </lineage>
</organism>
<dbReference type="Gene3D" id="3.40.50.720">
    <property type="entry name" value="NAD(P)-binding Rossmann-like Domain"/>
    <property type="match status" value="1"/>
</dbReference>
<dbReference type="OrthoDB" id="9801817at2"/>
<dbReference type="PIRSF" id="PIRSF001439">
    <property type="entry name" value="CryM"/>
    <property type="match status" value="1"/>
</dbReference>
<reference evidence="1 2" key="1">
    <citation type="submission" date="2019-01" db="EMBL/GenBank/DDBJ databases">
        <title>Novel species of Cellulomonas.</title>
        <authorList>
            <person name="Liu Q."/>
            <person name="Xin Y.-H."/>
        </authorList>
    </citation>
    <scope>NUCLEOTIDE SEQUENCE [LARGE SCALE GENOMIC DNA]</scope>
    <source>
        <strain evidence="1 2">HLT2-17</strain>
    </source>
</reference>
<sequence>MTDTAISFRYLSEPDAIAAGVTDMPACVEAMDETLQLLQLGDYRMAGRLGNSHGAMVLFPEAPAFPNMPKDGTDRRFMAMPAYLGGSFDNAGVKWYGSNVANREVGLPRSILLFVLNDKETGAPKLMMSANLLSAYRTGAVPGVGAKYLAKPDASVVSIIGPGVMGKTGLEAYAASRPITRAQVYGRRRITSEAFKEWAAEKLPDIEIVICDSMEESVRGADIIHSGVSGPVDPATYPHVRSEWLKPGAFICAVANLKLDDELLLDPSTGLFIDNLEMYFDWQEEFGYPAYETTTGIIGTRFVDLIHDDKLARDRVTNLGDVPLGRAPGRTSEDQIIVFSVGGMPIEDVAWATRVLDRAAELGIGIELPLWETPAMS</sequence>